<organism evidence="1 2">
    <name type="scientific">Panagrolaimus sp. ES5</name>
    <dbReference type="NCBI Taxonomy" id="591445"/>
    <lineage>
        <taxon>Eukaryota</taxon>
        <taxon>Metazoa</taxon>
        <taxon>Ecdysozoa</taxon>
        <taxon>Nematoda</taxon>
        <taxon>Chromadorea</taxon>
        <taxon>Rhabditida</taxon>
        <taxon>Tylenchina</taxon>
        <taxon>Panagrolaimomorpha</taxon>
        <taxon>Panagrolaimoidea</taxon>
        <taxon>Panagrolaimidae</taxon>
        <taxon>Panagrolaimus</taxon>
    </lineage>
</organism>
<dbReference type="WBParaSite" id="ES5_v2.g21675.t1">
    <property type="protein sequence ID" value="ES5_v2.g21675.t1"/>
    <property type="gene ID" value="ES5_v2.g21675"/>
</dbReference>
<protein>
    <submittedName>
        <fullName evidence="2">Uncharacterized protein</fullName>
    </submittedName>
</protein>
<reference evidence="2" key="1">
    <citation type="submission" date="2022-11" db="UniProtKB">
        <authorList>
            <consortium name="WormBaseParasite"/>
        </authorList>
    </citation>
    <scope>IDENTIFICATION</scope>
</reference>
<proteinExistence type="predicted"/>
<accession>A0AC34FWV2</accession>
<evidence type="ECO:0000313" key="1">
    <source>
        <dbReference type="Proteomes" id="UP000887579"/>
    </source>
</evidence>
<sequence>MAENPSSPKYDDDKWKTYRLGIYKKIDVNNTTAKFWITDDFSVYTNIKNNDAVSTLIHKIYQCNANFLTLQDQVLSYGDLAFLGSNAKSLTFNRVTIVHENGTIVTFEKVVESFPKVQVINFFYTKTSITFQTFTELLKIPQFLTLDYFILSHIPEDFDIESFYVYMKTNKLTKIDLSFSEALSEAYKNRLETIIDEIIEAKDHDYKRLVISFPA</sequence>
<name>A0AC34FWV2_9BILA</name>
<dbReference type="Proteomes" id="UP000887579">
    <property type="component" value="Unplaced"/>
</dbReference>
<evidence type="ECO:0000313" key="2">
    <source>
        <dbReference type="WBParaSite" id="ES5_v2.g21675.t1"/>
    </source>
</evidence>